<dbReference type="GO" id="GO:0004180">
    <property type="term" value="F:carboxypeptidase activity"/>
    <property type="evidence" value="ECO:0007669"/>
    <property type="project" value="UniProtKB-KW"/>
</dbReference>
<keyword evidence="2" id="KW-1133">Transmembrane helix</keyword>
<dbReference type="PANTHER" id="PTHR34385:SF1">
    <property type="entry name" value="PEPTIDOGLYCAN L-ALANYL-D-GLUTAMATE ENDOPEPTIDASE CWLK"/>
    <property type="match status" value="1"/>
</dbReference>
<evidence type="ECO:0000256" key="2">
    <source>
        <dbReference type="SAM" id="Phobius"/>
    </source>
</evidence>
<dbReference type="PANTHER" id="PTHR34385">
    <property type="entry name" value="D-ALANYL-D-ALANINE CARBOXYPEPTIDASE"/>
    <property type="match status" value="1"/>
</dbReference>
<keyword evidence="2" id="KW-0812">Transmembrane</keyword>
<protein>
    <submittedName>
        <fullName evidence="4">D-alanyl-D-alanine carboxypeptidase family protein</fullName>
    </submittedName>
</protein>
<proteinExistence type="predicted"/>
<dbReference type="CDD" id="cd14852">
    <property type="entry name" value="LD-carboxypeptidase"/>
    <property type="match status" value="1"/>
</dbReference>
<dbReference type="InterPro" id="IPR052179">
    <property type="entry name" value="DD-CPase-like"/>
</dbReference>
<dbReference type="InterPro" id="IPR003709">
    <property type="entry name" value="VanY-like_core_dom"/>
</dbReference>
<gene>
    <name evidence="4" type="ORF">NWP17_08590</name>
</gene>
<feature type="domain" description="D-alanyl-D-alanine carboxypeptidase-like core" evidence="3">
    <location>
        <begin position="129"/>
        <end position="258"/>
    </location>
</feature>
<comment type="caution">
    <text evidence="4">The sequence shown here is derived from an EMBL/GenBank/DDBJ whole genome shotgun (WGS) entry which is preliminary data.</text>
</comment>
<dbReference type="GO" id="GO:0006508">
    <property type="term" value="P:proteolysis"/>
    <property type="evidence" value="ECO:0007669"/>
    <property type="project" value="InterPro"/>
</dbReference>
<dbReference type="EMBL" id="JANQDH010000052">
    <property type="protein sequence ID" value="MDH6060493.1"/>
    <property type="molecule type" value="Genomic_DNA"/>
</dbReference>
<keyword evidence="4" id="KW-0121">Carboxypeptidase</keyword>
<feature type="region of interest" description="Disordered" evidence="1">
    <location>
        <begin position="1"/>
        <end position="35"/>
    </location>
</feature>
<keyword evidence="2" id="KW-0472">Membrane</keyword>
<organism evidence="4 5">
    <name type="scientific">Chrysosporum bergii ANA360D</name>
    <dbReference type="NCBI Taxonomy" id="617107"/>
    <lineage>
        <taxon>Bacteria</taxon>
        <taxon>Bacillati</taxon>
        <taxon>Cyanobacteriota</taxon>
        <taxon>Cyanophyceae</taxon>
        <taxon>Nostocales</taxon>
        <taxon>Nodulariaceae</taxon>
        <taxon>Chrysosporum</taxon>
    </lineage>
</organism>
<dbReference type="Pfam" id="PF02557">
    <property type="entry name" value="VanY"/>
    <property type="match status" value="1"/>
</dbReference>
<keyword evidence="5" id="KW-1185">Reference proteome</keyword>
<dbReference type="SUPFAM" id="SSF55166">
    <property type="entry name" value="Hedgehog/DD-peptidase"/>
    <property type="match status" value="1"/>
</dbReference>
<sequence length="276" mass="30312">MNKARFSGQPHNFSDNPGEDIPEALRDSPEAKSQPLPPSVVLLMVGVGGLVLMGLVAGFWFFVVAPKVPPKTNQTNLDSSPSPATTPTPQPRDSVKSQDKNVDALLGHLRYSEAPKSELLPITADGRMEMRKAAAQKYQAMAQAARRESVILVPISAFRSVKNQEELFFGVGARRNQTPSQRASVSAPPGHSEHHTGYAVDIGDGTVPATNLQTNFENTKAFKWLQANAARFGFEMSFPANNSQGVSYEPWHWRFVGDRHSLELFYKARNINSTPK</sequence>
<dbReference type="AlphaFoldDB" id="A0AA43KC60"/>
<evidence type="ECO:0000313" key="4">
    <source>
        <dbReference type="EMBL" id="MDH6060493.1"/>
    </source>
</evidence>
<keyword evidence="4" id="KW-0645">Protease</keyword>
<dbReference type="InterPro" id="IPR009045">
    <property type="entry name" value="Zn_M74/Hedgehog-like"/>
</dbReference>
<reference evidence="4 5" key="1">
    <citation type="journal article" date="2023" name="J. Phycol.">
        <title>Chrysosporum ovalisporum is synonymous with the true-branching cyanobacterium Umezakia natans (Nostocales/Aphanizomenonaceae).</title>
        <authorList>
            <person name="McGregor G.B."/>
            <person name="Sendall B.C."/>
            <person name="Niiyama Y."/>
            <person name="Tuji A."/>
            <person name="Willis A."/>
        </authorList>
    </citation>
    <scope>NUCLEOTIDE SEQUENCE [LARGE SCALE GENOMIC DNA]</scope>
    <source>
        <strain evidence="4 5">ANA360D</strain>
    </source>
</reference>
<evidence type="ECO:0000259" key="3">
    <source>
        <dbReference type="Pfam" id="PF02557"/>
    </source>
</evidence>
<dbReference type="Gene3D" id="3.30.1380.10">
    <property type="match status" value="1"/>
</dbReference>
<feature type="transmembrane region" description="Helical" evidence="2">
    <location>
        <begin position="40"/>
        <end position="63"/>
    </location>
</feature>
<name>A0AA43KC60_9CYAN</name>
<dbReference type="Proteomes" id="UP001159387">
    <property type="component" value="Unassembled WGS sequence"/>
</dbReference>
<dbReference type="RefSeq" id="WP_280654495.1">
    <property type="nucleotide sequence ID" value="NZ_JANQDH010000052.1"/>
</dbReference>
<evidence type="ECO:0000256" key="1">
    <source>
        <dbReference type="SAM" id="MobiDB-lite"/>
    </source>
</evidence>
<dbReference type="InterPro" id="IPR058193">
    <property type="entry name" value="VanY/YodJ_core_dom"/>
</dbReference>
<accession>A0AA43KC60</accession>
<evidence type="ECO:0000313" key="5">
    <source>
        <dbReference type="Proteomes" id="UP001159387"/>
    </source>
</evidence>
<feature type="region of interest" description="Disordered" evidence="1">
    <location>
        <begin position="72"/>
        <end position="97"/>
    </location>
</feature>
<keyword evidence="4" id="KW-0378">Hydrolase</keyword>